<dbReference type="Proteomes" id="UP001057868">
    <property type="component" value="Unassembled WGS sequence"/>
</dbReference>
<dbReference type="Pfam" id="PF19524">
    <property type="entry name" value="DUF6054"/>
    <property type="match status" value="1"/>
</dbReference>
<dbReference type="InterPro" id="IPR046117">
    <property type="entry name" value="DUF6054"/>
</dbReference>
<dbReference type="EMBL" id="BQXY01000004">
    <property type="protein sequence ID" value="GKU25893.1"/>
    <property type="molecule type" value="Genomic_DNA"/>
</dbReference>
<name>A0A9W6DBN6_9CLOT</name>
<keyword evidence="2" id="KW-1185">Reference proteome</keyword>
<dbReference type="AlphaFoldDB" id="A0A9W6DBN6"/>
<dbReference type="RefSeq" id="WP_261852833.1">
    <property type="nucleotide sequence ID" value="NZ_BQXY01000004.1"/>
</dbReference>
<comment type="caution">
    <text evidence="1">The sequence shown here is derived from an EMBL/GenBank/DDBJ whole genome shotgun (WGS) entry which is preliminary data.</text>
</comment>
<sequence>MSKYNFKVNITPNKVFSLVKNSQSADLVHEEFFELENGVCTGTLVYEKYYMRTSNRAALVVIIDNIKGYTDVRAIATGSSEGWLFKFDWGAADNFAASIEKILKEYII</sequence>
<accession>A0A9W6DBN6</accession>
<proteinExistence type="predicted"/>
<evidence type="ECO:0000313" key="2">
    <source>
        <dbReference type="Proteomes" id="UP001057868"/>
    </source>
</evidence>
<evidence type="ECO:0000313" key="1">
    <source>
        <dbReference type="EMBL" id="GKU25893.1"/>
    </source>
</evidence>
<organism evidence="1 2">
    <name type="scientific">Clostridium folliculivorans</name>
    <dbReference type="NCBI Taxonomy" id="2886038"/>
    <lineage>
        <taxon>Bacteria</taxon>
        <taxon>Bacillati</taxon>
        <taxon>Bacillota</taxon>
        <taxon>Clostridia</taxon>
        <taxon>Eubacteriales</taxon>
        <taxon>Clostridiaceae</taxon>
        <taxon>Clostridium</taxon>
    </lineage>
</organism>
<reference evidence="1" key="1">
    <citation type="journal article" date="2023" name="Int. J. Syst. Evol. Microbiol.">
        <title>&lt;i&gt;Clostridium folliculivorans&lt;/i&gt; sp. nov., isolated from soil samples of an organic paddy in Japan.</title>
        <authorList>
            <person name="Tazawa J."/>
            <person name="Kobayashi H."/>
            <person name="Tanizawa Y."/>
            <person name="Uchino A."/>
            <person name="Tanaka F."/>
            <person name="Urashima Y."/>
            <person name="Miura S."/>
            <person name="Sakamoto M."/>
            <person name="Ohkuma M."/>
            <person name="Tohno M."/>
        </authorList>
    </citation>
    <scope>NUCLEOTIDE SEQUENCE</scope>
    <source>
        <strain evidence="1">D1-1</strain>
    </source>
</reference>
<gene>
    <name evidence="1" type="ORF">CFOLD11_27200</name>
</gene>
<protein>
    <submittedName>
        <fullName evidence="1">Uncharacterized protein</fullName>
    </submittedName>
</protein>